<keyword evidence="1" id="KW-0472">Membrane</keyword>
<dbReference type="AlphaFoldDB" id="X1LNX1"/>
<reference evidence="2" key="1">
    <citation type="journal article" date="2014" name="Front. Microbiol.">
        <title>High frequency of phylogenetically diverse reductive dehalogenase-homologous genes in deep subseafloor sedimentary metagenomes.</title>
        <authorList>
            <person name="Kawai M."/>
            <person name="Futagami T."/>
            <person name="Toyoda A."/>
            <person name="Takaki Y."/>
            <person name="Nishi S."/>
            <person name="Hori S."/>
            <person name="Arai W."/>
            <person name="Tsubouchi T."/>
            <person name="Morono Y."/>
            <person name="Uchiyama I."/>
            <person name="Ito T."/>
            <person name="Fujiyama A."/>
            <person name="Inagaki F."/>
            <person name="Takami H."/>
        </authorList>
    </citation>
    <scope>NUCLEOTIDE SEQUENCE</scope>
    <source>
        <strain evidence="2">Expedition CK06-06</strain>
    </source>
</reference>
<organism evidence="2">
    <name type="scientific">marine sediment metagenome</name>
    <dbReference type="NCBI Taxonomy" id="412755"/>
    <lineage>
        <taxon>unclassified sequences</taxon>
        <taxon>metagenomes</taxon>
        <taxon>ecological metagenomes</taxon>
    </lineage>
</organism>
<gene>
    <name evidence="2" type="ORF">S06H3_01111</name>
</gene>
<name>X1LNX1_9ZZZZ</name>
<sequence length="51" mass="5393">MISIIPFTDADVSSTVAWASMLVGDLMPLLVLIFGIALAGYVISVILKLRG</sequence>
<dbReference type="EMBL" id="BARV01000257">
    <property type="protein sequence ID" value="GAH95848.1"/>
    <property type="molecule type" value="Genomic_DNA"/>
</dbReference>
<keyword evidence="1" id="KW-0812">Transmembrane</keyword>
<accession>X1LNX1</accession>
<feature type="transmembrane region" description="Helical" evidence="1">
    <location>
        <begin position="26"/>
        <end position="47"/>
    </location>
</feature>
<evidence type="ECO:0000313" key="2">
    <source>
        <dbReference type="EMBL" id="GAH95848.1"/>
    </source>
</evidence>
<evidence type="ECO:0000256" key="1">
    <source>
        <dbReference type="SAM" id="Phobius"/>
    </source>
</evidence>
<keyword evidence="1" id="KW-1133">Transmembrane helix</keyword>
<protein>
    <submittedName>
        <fullName evidence="2">Uncharacterized protein</fullName>
    </submittedName>
</protein>
<comment type="caution">
    <text evidence="2">The sequence shown here is derived from an EMBL/GenBank/DDBJ whole genome shotgun (WGS) entry which is preliminary data.</text>
</comment>
<proteinExistence type="predicted"/>